<dbReference type="PANTHER" id="PTHR36452:SF1">
    <property type="entry name" value="DUF2461 DOMAIN-CONTAINING PROTEIN"/>
    <property type="match status" value="1"/>
</dbReference>
<dbReference type="RefSeq" id="XP_013241732.1">
    <property type="nucleotide sequence ID" value="XM_013386278.1"/>
</dbReference>
<evidence type="ECO:0000256" key="1">
    <source>
        <dbReference type="SAM" id="MobiDB-lite"/>
    </source>
</evidence>
<reference evidence="2 3" key="1">
    <citation type="submission" date="2014-05" db="EMBL/GenBank/DDBJ databases">
        <title>Draft genome sequence of a rare smut relative, Tilletiaria anomala UBC 951.</title>
        <authorList>
            <consortium name="DOE Joint Genome Institute"/>
            <person name="Toome M."/>
            <person name="Kuo A."/>
            <person name="Henrissat B."/>
            <person name="Lipzen A."/>
            <person name="Tritt A."/>
            <person name="Yoshinaga Y."/>
            <person name="Zane M."/>
            <person name="Barry K."/>
            <person name="Grigoriev I.V."/>
            <person name="Spatafora J.W."/>
            <person name="Aimea M.C."/>
        </authorList>
    </citation>
    <scope>NUCLEOTIDE SEQUENCE [LARGE SCALE GENOMIC DNA]</scope>
    <source>
        <strain evidence="2 3">UBC 951</strain>
    </source>
</reference>
<dbReference type="AlphaFoldDB" id="A0A066VI98"/>
<keyword evidence="3" id="KW-1185">Reference proteome</keyword>
<accession>A0A066VI98</accession>
<comment type="caution">
    <text evidence="2">The sequence shown here is derived from an EMBL/GenBank/DDBJ whole genome shotgun (WGS) entry which is preliminary data.</text>
</comment>
<dbReference type="OrthoDB" id="2537769at2759"/>
<dbReference type="STRING" id="1037660.A0A066VI98"/>
<dbReference type="Proteomes" id="UP000027361">
    <property type="component" value="Unassembled WGS sequence"/>
</dbReference>
<dbReference type="EMBL" id="JMSN01000080">
    <property type="protein sequence ID" value="KDN41442.1"/>
    <property type="molecule type" value="Genomic_DNA"/>
</dbReference>
<evidence type="ECO:0000313" key="2">
    <source>
        <dbReference type="EMBL" id="KDN41442.1"/>
    </source>
</evidence>
<protein>
    <submittedName>
        <fullName evidence="2">Uncharacterized protein</fullName>
    </submittedName>
</protein>
<dbReference type="InParanoid" id="A0A066VI98"/>
<dbReference type="GeneID" id="25264936"/>
<sequence>MKGARNSKLEDNFVIEEDTNSDIADQDDLALSSDVSSLSDSDSSVPAPKKRKIQKWNGKTQGQTVGSSANERRSTKPSGNGPGRTVITLAKAPSKQPPPHIISDTMMNFLSSLKDPANNDRDWFQQHDALYRYAWDNWNAFVTVLLPRLMEEADETLPFLPTKDMVYRIYRDVRFSSDKTPYKTYMSATFSRGGRKGAYAGYHLEVKPGSQSFIAGGRWCPEKEHLQIFRQHIIDDDEEGRRFKEILNGSDFKNFFGPAKPGGRGLGRSSSVFGHSDELKVAPKMPGVDKNHPQIDWLKLRSFYVSRTWVTVECSERVRNLLIRFSTVLSFSNL</sequence>
<gene>
    <name evidence="2" type="ORF">K437DRAFT_258293</name>
</gene>
<feature type="compositionally biased region" description="Low complexity" evidence="1">
    <location>
        <begin position="29"/>
        <end position="45"/>
    </location>
</feature>
<evidence type="ECO:0000313" key="3">
    <source>
        <dbReference type="Proteomes" id="UP000027361"/>
    </source>
</evidence>
<proteinExistence type="predicted"/>
<dbReference type="PANTHER" id="PTHR36452">
    <property type="entry name" value="CHROMOSOME 12, WHOLE GENOME SHOTGUN SEQUENCE"/>
    <property type="match status" value="1"/>
</dbReference>
<name>A0A066VI98_TILAU</name>
<dbReference type="Pfam" id="PF09365">
    <property type="entry name" value="DUF2461"/>
    <property type="match status" value="1"/>
</dbReference>
<dbReference type="InterPro" id="IPR012808">
    <property type="entry name" value="CHP02453"/>
</dbReference>
<dbReference type="HOGENOM" id="CLU_036742_3_2_1"/>
<feature type="compositionally biased region" description="Acidic residues" evidence="1">
    <location>
        <begin position="13"/>
        <end position="28"/>
    </location>
</feature>
<dbReference type="NCBIfam" id="TIGR02453">
    <property type="entry name" value="TIGR02453 family protein"/>
    <property type="match status" value="1"/>
</dbReference>
<feature type="compositionally biased region" description="Polar residues" evidence="1">
    <location>
        <begin position="57"/>
        <end position="69"/>
    </location>
</feature>
<feature type="region of interest" description="Disordered" evidence="1">
    <location>
        <begin position="1"/>
        <end position="86"/>
    </location>
</feature>
<organism evidence="2 3">
    <name type="scientific">Tilletiaria anomala (strain ATCC 24038 / CBS 436.72 / UBC 951)</name>
    <dbReference type="NCBI Taxonomy" id="1037660"/>
    <lineage>
        <taxon>Eukaryota</taxon>
        <taxon>Fungi</taxon>
        <taxon>Dikarya</taxon>
        <taxon>Basidiomycota</taxon>
        <taxon>Ustilaginomycotina</taxon>
        <taxon>Exobasidiomycetes</taxon>
        <taxon>Georgefischeriales</taxon>
        <taxon>Tilletiariaceae</taxon>
        <taxon>Tilletiaria</taxon>
    </lineage>
</organism>